<comment type="caution">
    <text evidence="1">The sequence shown here is derived from an EMBL/GenBank/DDBJ whole genome shotgun (WGS) entry which is preliminary data.</text>
</comment>
<organism evidence="1 2">
    <name type="scientific">Anisodus tanguticus</name>
    <dbReference type="NCBI Taxonomy" id="243964"/>
    <lineage>
        <taxon>Eukaryota</taxon>
        <taxon>Viridiplantae</taxon>
        <taxon>Streptophyta</taxon>
        <taxon>Embryophyta</taxon>
        <taxon>Tracheophyta</taxon>
        <taxon>Spermatophyta</taxon>
        <taxon>Magnoliopsida</taxon>
        <taxon>eudicotyledons</taxon>
        <taxon>Gunneridae</taxon>
        <taxon>Pentapetalae</taxon>
        <taxon>asterids</taxon>
        <taxon>lamiids</taxon>
        <taxon>Solanales</taxon>
        <taxon>Solanaceae</taxon>
        <taxon>Solanoideae</taxon>
        <taxon>Hyoscyameae</taxon>
        <taxon>Anisodus</taxon>
    </lineage>
</organism>
<protein>
    <submittedName>
        <fullName evidence="1">Uncharacterized protein</fullName>
    </submittedName>
</protein>
<evidence type="ECO:0000313" key="1">
    <source>
        <dbReference type="EMBL" id="KAK4356099.1"/>
    </source>
</evidence>
<keyword evidence="2" id="KW-1185">Reference proteome</keyword>
<sequence length="187" mass="20807">MTKAFRLVKGGWHVGGHVSTIKSVHRQDWLGGGHGSSYLMLTLRDFLNIQLHSLTIYTSLYCKKDSLVYGRFSMPIPPIHQIFNLESIKGNLKGFEGVSSDAESRKSCDRAIESGARTWNKTSQKLIVPANLPTPTKLIIIVDMTIIINLDNMEAILLQQRLQRTILAMSNLLKSDIDAANLLSEAS</sequence>
<accession>A0AAE1RPA4</accession>
<dbReference type="AlphaFoldDB" id="A0AAE1RPA4"/>
<name>A0AAE1RPA4_9SOLA</name>
<evidence type="ECO:0000313" key="2">
    <source>
        <dbReference type="Proteomes" id="UP001291623"/>
    </source>
</evidence>
<proteinExistence type="predicted"/>
<dbReference type="Proteomes" id="UP001291623">
    <property type="component" value="Unassembled WGS sequence"/>
</dbReference>
<gene>
    <name evidence="1" type="ORF">RND71_025070</name>
</gene>
<dbReference type="EMBL" id="JAVYJV010000013">
    <property type="protein sequence ID" value="KAK4356099.1"/>
    <property type="molecule type" value="Genomic_DNA"/>
</dbReference>
<reference evidence="1" key="1">
    <citation type="submission" date="2023-12" db="EMBL/GenBank/DDBJ databases">
        <title>Genome assembly of Anisodus tanguticus.</title>
        <authorList>
            <person name="Wang Y.-J."/>
        </authorList>
    </citation>
    <scope>NUCLEOTIDE SEQUENCE</scope>
    <source>
        <strain evidence="1">KB-2021</strain>
        <tissue evidence="1">Leaf</tissue>
    </source>
</reference>